<name>A0A8S1IS50_9CHLO</name>
<feature type="repeat" description="WD" evidence="3">
    <location>
        <begin position="282"/>
        <end position="314"/>
    </location>
</feature>
<dbReference type="Pfam" id="PF00400">
    <property type="entry name" value="WD40"/>
    <property type="match status" value="2"/>
</dbReference>
<evidence type="ECO:0000313" key="5">
    <source>
        <dbReference type="Proteomes" id="UP000708148"/>
    </source>
</evidence>
<proteinExistence type="predicted"/>
<keyword evidence="5" id="KW-1185">Reference proteome</keyword>
<accession>A0A8S1IS50</accession>
<dbReference type="InterPro" id="IPR036322">
    <property type="entry name" value="WD40_repeat_dom_sf"/>
</dbReference>
<evidence type="ECO:0000256" key="3">
    <source>
        <dbReference type="PROSITE-ProRule" id="PRU00221"/>
    </source>
</evidence>
<keyword evidence="1 3" id="KW-0853">WD repeat</keyword>
<dbReference type="AlphaFoldDB" id="A0A8S1IS50"/>
<dbReference type="EMBL" id="CAJHUC010000540">
    <property type="protein sequence ID" value="CAD7696763.1"/>
    <property type="molecule type" value="Genomic_DNA"/>
</dbReference>
<dbReference type="PROSITE" id="PS50294">
    <property type="entry name" value="WD_REPEATS_REGION"/>
    <property type="match status" value="2"/>
</dbReference>
<dbReference type="InterPro" id="IPR001680">
    <property type="entry name" value="WD40_rpt"/>
</dbReference>
<dbReference type="Proteomes" id="UP000708148">
    <property type="component" value="Unassembled WGS sequence"/>
</dbReference>
<comment type="caution">
    <text evidence="4">The sequence shown here is derived from an EMBL/GenBank/DDBJ whole genome shotgun (WGS) entry which is preliminary data.</text>
</comment>
<evidence type="ECO:0000256" key="2">
    <source>
        <dbReference type="ARBA" id="ARBA00022737"/>
    </source>
</evidence>
<dbReference type="InterPro" id="IPR015943">
    <property type="entry name" value="WD40/YVTN_repeat-like_dom_sf"/>
</dbReference>
<feature type="repeat" description="WD" evidence="3">
    <location>
        <begin position="432"/>
        <end position="474"/>
    </location>
</feature>
<gene>
    <name evidence="4" type="ORF">OSTQU699_LOCUS2124</name>
</gene>
<dbReference type="Gene3D" id="2.130.10.10">
    <property type="entry name" value="YVTN repeat-like/Quinoprotein amine dehydrogenase"/>
    <property type="match status" value="2"/>
</dbReference>
<protein>
    <recommendedName>
        <fullName evidence="6">Guanine nucleotide-binding protein subunit beta-like protein</fullName>
    </recommendedName>
</protein>
<evidence type="ECO:0000313" key="4">
    <source>
        <dbReference type="EMBL" id="CAD7696763.1"/>
    </source>
</evidence>
<dbReference type="PANTHER" id="PTHR19848">
    <property type="entry name" value="WD40 REPEAT PROTEIN"/>
    <property type="match status" value="1"/>
</dbReference>
<dbReference type="SUPFAM" id="SSF50978">
    <property type="entry name" value="WD40 repeat-like"/>
    <property type="match status" value="1"/>
</dbReference>
<keyword evidence="2" id="KW-0677">Repeat</keyword>
<sequence>MKLSIEVEIQPEEVALATELFKLLRSLAQEVGASAPAVKDPGAVLRGLIEKLVDPSRLDQVAADVTTILHDTSVGSQESRFDELEKAFLEVTFNQEYVCRSQSVLPFLQLIPKLMDPYRTKLRDKLISTVMQVLVINRPVDAKREEFFLYAEAFAGLVQMEYISISGAAQTIDRLLQKPENRAASLTVLGKTSELCSKQMLEKCDKKALESLRTTVQGIKEEPFHFDVNYISKCMGWTHPLLVQSPLAPGKHSALGNEPASTTATGTSSSASAVSLVPVSSWEGHSDQIFAMCFDPTSRSLITGGKEGTCLVWSEEGAITQRIPMPEHFVCALDMYSQQHMLLAVGMASDEGKKEPPCIALFDQEKGWRRCGYINRTGNALVSCIRAVHGPGSNGFATGEEVGSGAPMEERVCYYDLATATNLSTLEPLAFMSGHEDMVASVVSSTTHPYVLFSGSRDQTVRVWDRRTAAAPTMLGTYDAASGKAVAHSRMVTWLDVSNMDLVSSGGDGCVAHWDLRKLSSSAAGSPPIQRIKLGGQLVLKVALNYAPRPGLVAAASMDALHLIDLRSGAEIAPGPGTANGRLRSTRYFDLKWSEGRNRLYASSEMKIDVFRLQ</sequence>
<dbReference type="PROSITE" id="PS50082">
    <property type="entry name" value="WD_REPEATS_2"/>
    <property type="match status" value="2"/>
</dbReference>
<evidence type="ECO:0008006" key="6">
    <source>
        <dbReference type="Google" id="ProtNLM"/>
    </source>
</evidence>
<evidence type="ECO:0000256" key="1">
    <source>
        <dbReference type="ARBA" id="ARBA00022574"/>
    </source>
</evidence>
<organism evidence="4 5">
    <name type="scientific">Ostreobium quekettii</name>
    <dbReference type="NCBI Taxonomy" id="121088"/>
    <lineage>
        <taxon>Eukaryota</taxon>
        <taxon>Viridiplantae</taxon>
        <taxon>Chlorophyta</taxon>
        <taxon>core chlorophytes</taxon>
        <taxon>Ulvophyceae</taxon>
        <taxon>TCBD clade</taxon>
        <taxon>Bryopsidales</taxon>
        <taxon>Ostreobineae</taxon>
        <taxon>Ostreobiaceae</taxon>
        <taxon>Ostreobium</taxon>
    </lineage>
</organism>
<dbReference type="PANTHER" id="PTHR19848:SF8">
    <property type="entry name" value="F-BOX AND WD REPEAT DOMAIN CONTAINING 7"/>
    <property type="match status" value="1"/>
</dbReference>
<dbReference type="OrthoDB" id="1068471at2759"/>
<dbReference type="SMART" id="SM00320">
    <property type="entry name" value="WD40"/>
    <property type="match status" value="3"/>
</dbReference>
<reference evidence="4" key="1">
    <citation type="submission" date="2020-12" db="EMBL/GenBank/DDBJ databases">
        <authorList>
            <person name="Iha C."/>
        </authorList>
    </citation>
    <scope>NUCLEOTIDE SEQUENCE</scope>
</reference>